<dbReference type="Proteomes" id="UP001560019">
    <property type="component" value="Unassembled WGS sequence"/>
</dbReference>
<proteinExistence type="inferred from homology"/>
<name>A0ABV3XS14_9RHOB</name>
<evidence type="ECO:0000256" key="7">
    <source>
        <dbReference type="ARBA" id="ARBA00022692"/>
    </source>
</evidence>
<comment type="caution">
    <text evidence="16">The sequence shown here is derived from an EMBL/GenBank/DDBJ whole genome shotgun (WGS) entry which is preliminary data.</text>
</comment>
<evidence type="ECO:0000256" key="11">
    <source>
        <dbReference type="ARBA" id="ARBA00023004"/>
    </source>
</evidence>
<protein>
    <submittedName>
        <fullName evidence="16">Formate dehydrogenase subunit gamma</fullName>
    </submittedName>
</protein>
<keyword evidence="8" id="KW-0479">Metal-binding</keyword>
<dbReference type="EMBL" id="JBEHHI010000001">
    <property type="protein sequence ID" value="MEX5727183.1"/>
    <property type="molecule type" value="Genomic_DNA"/>
</dbReference>
<evidence type="ECO:0000256" key="13">
    <source>
        <dbReference type="SAM" id="Phobius"/>
    </source>
</evidence>
<evidence type="ECO:0000256" key="8">
    <source>
        <dbReference type="ARBA" id="ARBA00022723"/>
    </source>
</evidence>
<keyword evidence="7 13" id="KW-0812">Transmembrane</keyword>
<keyword evidence="6" id="KW-0349">Heme</keyword>
<evidence type="ECO:0000256" key="6">
    <source>
        <dbReference type="ARBA" id="ARBA00022617"/>
    </source>
</evidence>
<evidence type="ECO:0000256" key="2">
    <source>
        <dbReference type="ARBA" id="ARBA00004651"/>
    </source>
</evidence>
<dbReference type="Gene3D" id="1.20.950.20">
    <property type="entry name" value="Transmembrane di-heme cytochromes, Chain C"/>
    <property type="match status" value="1"/>
</dbReference>
<evidence type="ECO:0000256" key="1">
    <source>
        <dbReference type="ARBA" id="ARBA00001971"/>
    </source>
</evidence>
<organism evidence="16 17">
    <name type="scientific">Rhodovulum iodosum</name>
    <dbReference type="NCBI Taxonomy" id="68291"/>
    <lineage>
        <taxon>Bacteria</taxon>
        <taxon>Pseudomonadati</taxon>
        <taxon>Pseudomonadota</taxon>
        <taxon>Alphaproteobacteria</taxon>
        <taxon>Rhodobacterales</taxon>
        <taxon>Paracoccaceae</taxon>
        <taxon>Rhodovulum</taxon>
    </lineage>
</organism>
<dbReference type="NCBIfam" id="TIGR01583">
    <property type="entry name" value="formate-DH-gamm"/>
    <property type="match status" value="1"/>
</dbReference>
<keyword evidence="17" id="KW-1185">Reference proteome</keyword>
<feature type="chain" id="PRO_5045571759" evidence="14">
    <location>
        <begin position="24"/>
        <end position="400"/>
    </location>
</feature>
<dbReference type="RefSeq" id="WP_245972389.1">
    <property type="nucleotide sequence ID" value="NZ_JBEHHI010000001.1"/>
</dbReference>
<evidence type="ECO:0000256" key="10">
    <source>
        <dbReference type="ARBA" id="ARBA00022989"/>
    </source>
</evidence>
<evidence type="ECO:0000256" key="12">
    <source>
        <dbReference type="ARBA" id="ARBA00023136"/>
    </source>
</evidence>
<reference evidence="16 17" key="1">
    <citation type="submission" date="2024-06" db="EMBL/GenBank/DDBJ databases">
        <title>Genome of Rhodovulum iodosum, a marine photoferrotroph.</title>
        <authorList>
            <person name="Bianchini G."/>
            <person name="Nikeleit V."/>
            <person name="Kappler A."/>
            <person name="Bryce C."/>
            <person name="Sanchez-Baracaldo P."/>
        </authorList>
    </citation>
    <scope>NUCLEOTIDE SEQUENCE [LARGE SCALE GENOMIC DNA]</scope>
    <source>
        <strain evidence="16 17">UT/N1</strain>
    </source>
</reference>
<keyword evidence="11" id="KW-0408">Iron</keyword>
<gene>
    <name evidence="16" type="ORF">Ga0609869_000536</name>
</gene>
<comment type="subcellular location">
    <subcellularLocation>
        <location evidence="2">Cell membrane</location>
        <topology evidence="2">Multi-pass membrane protein</topology>
    </subcellularLocation>
</comment>
<feature type="transmembrane region" description="Helical" evidence="13">
    <location>
        <begin position="333"/>
        <end position="352"/>
    </location>
</feature>
<keyword evidence="5" id="KW-1003">Cell membrane</keyword>
<dbReference type="SUPFAM" id="SSF81342">
    <property type="entry name" value="Transmembrane di-heme cytochromes"/>
    <property type="match status" value="1"/>
</dbReference>
<evidence type="ECO:0000256" key="9">
    <source>
        <dbReference type="ARBA" id="ARBA00022982"/>
    </source>
</evidence>
<keyword evidence="4" id="KW-0813">Transport</keyword>
<dbReference type="InterPro" id="IPR016174">
    <property type="entry name" value="Di-haem_cyt_TM"/>
</dbReference>
<evidence type="ECO:0000256" key="5">
    <source>
        <dbReference type="ARBA" id="ARBA00022475"/>
    </source>
</evidence>
<feature type="transmembrane region" description="Helical" evidence="13">
    <location>
        <begin position="168"/>
        <end position="189"/>
    </location>
</feature>
<keyword evidence="9" id="KW-0249">Electron transport</keyword>
<dbReference type="InterPro" id="IPR006471">
    <property type="entry name" value="Formate_DH_gsu"/>
</dbReference>
<evidence type="ECO:0000256" key="4">
    <source>
        <dbReference type="ARBA" id="ARBA00022448"/>
    </source>
</evidence>
<feature type="signal peptide" evidence="14">
    <location>
        <begin position="1"/>
        <end position="23"/>
    </location>
</feature>
<feature type="transmembrane region" description="Helical" evidence="13">
    <location>
        <begin position="123"/>
        <end position="144"/>
    </location>
</feature>
<evidence type="ECO:0000313" key="17">
    <source>
        <dbReference type="Proteomes" id="UP001560019"/>
    </source>
</evidence>
<evidence type="ECO:0000256" key="14">
    <source>
        <dbReference type="SAM" id="SignalP"/>
    </source>
</evidence>
<evidence type="ECO:0000259" key="15">
    <source>
        <dbReference type="Pfam" id="PF01292"/>
    </source>
</evidence>
<sequence>MKLLERLSFAVLMMLALTLAAPAQEVAAPPPAPVTERQTLDDILARQKGESAARHHRDTDSAAGQAESIGGQLGTLGGASDSDVWEALRFGTADVKVSAGGAPARVVMQDRGMWWLTFREGRLSNWGFFFWIGLVTFLVIFYLLRGRIMVSGGLSGIKVVRFTAIERFAHWMLAGSLMLLGATGLLLLFGRTWFMPYIGKDIYATIAHYSKLVHNNVSWAFMLGLVLVFLFWVHHNVPRRIDLTWFAQGGGIFGNKHPPARKFNAGQKILFWTVILLGASVSASGLSLIFPFEFNLFAPTFATLNDLGVPALLGMDPFPTQLSPQEEMQFAQLWHVIASFGLMALTTAHIYIGTIGMQGAFHAMGSGEVDLNWANDHHKLWVEEMDEKTRRLADKVSPAE</sequence>
<feature type="transmembrane region" description="Helical" evidence="13">
    <location>
        <begin position="217"/>
        <end position="233"/>
    </location>
</feature>
<comment type="cofactor">
    <cofactor evidence="1">
        <name>heme</name>
        <dbReference type="ChEBI" id="CHEBI:30413"/>
    </cofactor>
</comment>
<keyword evidence="10 13" id="KW-1133">Transmembrane helix</keyword>
<dbReference type="PANTHER" id="PTHR30074">
    <property type="entry name" value="FORMATE DEHYDROGENASE, NITRATE-INDUCIBLE, CYTOCHROME B556 FDN SUBUNIT"/>
    <property type="match status" value="1"/>
</dbReference>
<feature type="domain" description="Cytochrome b561 bacterial/Ni-hydrogenase" evidence="15">
    <location>
        <begin position="161"/>
        <end position="366"/>
    </location>
</feature>
<dbReference type="Pfam" id="PF01292">
    <property type="entry name" value="Ni_hydr_CYTB"/>
    <property type="match status" value="1"/>
</dbReference>
<dbReference type="InterPro" id="IPR011577">
    <property type="entry name" value="Cyt_b561_bac/Ni-Hgenase"/>
</dbReference>
<evidence type="ECO:0000313" key="16">
    <source>
        <dbReference type="EMBL" id="MEX5727183.1"/>
    </source>
</evidence>
<dbReference type="InterPro" id="IPR051817">
    <property type="entry name" value="FDH_cytochrome_b556_subunit"/>
</dbReference>
<accession>A0ABV3XS14</accession>
<dbReference type="PANTHER" id="PTHR30074:SF6">
    <property type="entry name" value="FORMATE DEHYDROGENASE GAMMA SUBUNIT"/>
    <property type="match status" value="1"/>
</dbReference>
<feature type="transmembrane region" description="Helical" evidence="13">
    <location>
        <begin position="269"/>
        <end position="290"/>
    </location>
</feature>
<keyword evidence="14" id="KW-0732">Signal</keyword>
<keyword evidence="12 13" id="KW-0472">Membrane</keyword>
<evidence type="ECO:0000256" key="3">
    <source>
        <dbReference type="ARBA" id="ARBA00010747"/>
    </source>
</evidence>
<comment type="similarity">
    <text evidence="3">Belongs to the formate dehydrogenase gamma subunit family.</text>
</comment>